<evidence type="ECO:0000313" key="12">
    <source>
        <dbReference type="Proteomes" id="UP000294480"/>
    </source>
</evidence>
<feature type="binding site" evidence="8">
    <location>
        <position position="102"/>
    </location>
    <ligand>
        <name>ATP</name>
        <dbReference type="ChEBI" id="CHEBI:30616"/>
    </ligand>
</feature>
<comment type="function">
    <text evidence="8">Succinyl-CoA synthetase functions in the citric acid cycle (TCA), coupling the hydrolysis of succinyl-CoA to the synthesis of either ATP or GTP and thus represents the only step of substrate-level phosphorylation in the TCA. The beta subunit provides nucleotide specificity of the enzyme and binds the substrate succinate, while the binding sites for coenzyme A and phosphate are found in the alpha subunit.</text>
</comment>
<dbReference type="GO" id="GO:0004775">
    <property type="term" value="F:succinate-CoA ligase (ADP-forming) activity"/>
    <property type="evidence" value="ECO:0007669"/>
    <property type="project" value="UniProtKB-UniRule"/>
</dbReference>
<dbReference type="SUPFAM" id="SSF56059">
    <property type="entry name" value="Glutathione synthetase ATP-binding domain-like"/>
    <property type="match status" value="1"/>
</dbReference>
<dbReference type="PROSITE" id="PS01217">
    <property type="entry name" value="SUCCINYL_COA_LIG_3"/>
    <property type="match status" value="1"/>
</dbReference>
<dbReference type="Gene3D" id="3.30.1490.20">
    <property type="entry name" value="ATP-grasp fold, A domain"/>
    <property type="match status" value="1"/>
</dbReference>
<feature type="binding site" evidence="8">
    <location>
        <position position="46"/>
    </location>
    <ligand>
        <name>ATP</name>
        <dbReference type="ChEBI" id="CHEBI:30616"/>
    </ligand>
</feature>
<feature type="binding site" evidence="8">
    <location>
        <position position="107"/>
    </location>
    <ligand>
        <name>ATP</name>
        <dbReference type="ChEBI" id="CHEBI:30616"/>
    </ligand>
</feature>
<evidence type="ECO:0000256" key="5">
    <source>
        <dbReference type="ARBA" id="ARBA00022741"/>
    </source>
</evidence>
<evidence type="ECO:0000259" key="10">
    <source>
        <dbReference type="PROSITE" id="PS50975"/>
    </source>
</evidence>
<dbReference type="SUPFAM" id="SSF52210">
    <property type="entry name" value="Succinyl-CoA synthetase domains"/>
    <property type="match status" value="1"/>
</dbReference>
<dbReference type="EC" id="6.2.1.5" evidence="8"/>
<dbReference type="Pfam" id="PF08442">
    <property type="entry name" value="ATP-grasp_2"/>
    <property type="match status" value="1"/>
</dbReference>
<dbReference type="Pfam" id="PF00549">
    <property type="entry name" value="Ligase_CoA"/>
    <property type="match status" value="1"/>
</dbReference>
<comment type="pathway">
    <text evidence="8">Carbohydrate metabolism; tricarboxylic acid cycle; succinate from succinyl-CoA (ligase route): step 1/1.</text>
</comment>
<keyword evidence="9" id="KW-0812">Transmembrane</keyword>
<dbReference type="AlphaFoldDB" id="A0A4R6Y9A1"/>
<comment type="cofactor">
    <cofactor evidence="8">
        <name>Mg(2+)</name>
        <dbReference type="ChEBI" id="CHEBI:18420"/>
    </cofactor>
    <text evidence="8">Binds 1 Mg(2+) ion per subunit.</text>
</comment>
<accession>A0A4R6Y9A1</accession>
<dbReference type="UniPathway" id="UPA00223">
    <property type="reaction ID" value="UER00999"/>
</dbReference>
<feature type="binding site" evidence="8">
    <location>
        <position position="199"/>
    </location>
    <ligand>
        <name>Mg(2+)</name>
        <dbReference type="ChEBI" id="CHEBI:18420"/>
    </ligand>
</feature>
<feature type="binding site" evidence="8">
    <location>
        <begin position="321"/>
        <end position="323"/>
    </location>
    <ligand>
        <name>substrate</name>
        <note>ligand shared with subunit alpha</note>
    </ligand>
</feature>
<gene>
    <name evidence="8" type="primary">sucC</name>
    <name evidence="11" type="ORF">DFR44_10686</name>
</gene>
<dbReference type="PANTHER" id="PTHR11815">
    <property type="entry name" value="SUCCINYL-COA SYNTHETASE BETA CHAIN"/>
    <property type="match status" value="1"/>
</dbReference>
<dbReference type="InterPro" id="IPR013815">
    <property type="entry name" value="ATP_grasp_subdomain_1"/>
</dbReference>
<evidence type="ECO:0000256" key="4">
    <source>
        <dbReference type="ARBA" id="ARBA00022723"/>
    </source>
</evidence>
<keyword evidence="6 8" id="KW-0067">ATP-binding</keyword>
<comment type="catalytic activity">
    <reaction evidence="8">
        <text>succinate + ATP + CoA = succinyl-CoA + ADP + phosphate</text>
        <dbReference type="Rhea" id="RHEA:17661"/>
        <dbReference type="ChEBI" id="CHEBI:30031"/>
        <dbReference type="ChEBI" id="CHEBI:30616"/>
        <dbReference type="ChEBI" id="CHEBI:43474"/>
        <dbReference type="ChEBI" id="CHEBI:57287"/>
        <dbReference type="ChEBI" id="CHEBI:57292"/>
        <dbReference type="ChEBI" id="CHEBI:456216"/>
        <dbReference type="EC" id="6.2.1.5"/>
    </reaction>
</comment>
<evidence type="ECO:0000256" key="9">
    <source>
        <dbReference type="SAM" id="Phobius"/>
    </source>
</evidence>
<dbReference type="FunFam" id="3.30.470.20:FF:000002">
    <property type="entry name" value="Succinate--CoA ligase [ADP-forming] subunit beta"/>
    <property type="match status" value="1"/>
</dbReference>
<evidence type="ECO:0000256" key="6">
    <source>
        <dbReference type="ARBA" id="ARBA00022840"/>
    </source>
</evidence>
<dbReference type="Proteomes" id="UP000294480">
    <property type="component" value="Unassembled WGS sequence"/>
</dbReference>
<dbReference type="NCBIfam" id="TIGR01016">
    <property type="entry name" value="sucCoAbeta"/>
    <property type="match status" value="1"/>
</dbReference>
<comment type="subunit">
    <text evidence="8">Heterotetramer of two alpha and two beta subunits.</text>
</comment>
<keyword evidence="7 8" id="KW-0460">Magnesium</keyword>
<organism evidence="11 12">
    <name type="scientific">Hydromonas duriensis</name>
    <dbReference type="NCBI Taxonomy" id="1527608"/>
    <lineage>
        <taxon>Bacteria</taxon>
        <taxon>Pseudomonadati</taxon>
        <taxon>Pseudomonadota</taxon>
        <taxon>Betaproteobacteria</taxon>
        <taxon>Burkholderiales</taxon>
        <taxon>Burkholderiaceae</taxon>
        <taxon>Hydromonas</taxon>
    </lineage>
</organism>
<comment type="catalytic activity">
    <reaction evidence="8">
        <text>GTP + succinate + CoA = succinyl-CoA + GDP + phosphate</text>
        <dbReference type="Rhea" id="RHEA:22120"/>
        <dbReference type="ChEBI" id="CHEBI:30031"/>
        <dbReference type="ChEBI" id="CHEBI:37565"/>
        <dbReference type="ChEBI" id="CHEBI:43474"/>
        <dbReference type="ChEBI" id="CHEBI:57287"/>
        <dbReference type="ChEBI" id="CHEBI:57292"/>
        <dbReference type="ChEBI" id="CHEBI:58189"/>
    </reaction>
</comment>
<keyword evidence="5 8" id="KW-0547">Nucleotide-binding</keyword>
<evidence type="ECO:0000256" key="2">
    <source>
        <dbReference type="ARBA" id="ARBA00022532"/>
    </source>
</evidence>
<dbReference type="InterPro" id="IPR005811">
    <property type="entry name" value="SUCC_ACL_C"/>
</dbReference>
<feature type="binding site" evidence="8">
    <location>
        <position position="99"/>
    </location>
    <ligand>
        <name>ATP</name>
        <dbReference type="ChEBI" id="CHEBI:30616"/>
    </ligand>
</feature>
<dbReference type="GO" id="GO:0006099">
    <property type="term" value="P:tricarboxylic acid cycle"/>
    <property type="evidence" value="ECO:0007669"/>
    <property type="project" value="UniProtKB-UniRule"/>
</dbReference>
<keyword evidence="9" id="KW-0472">Membrane</keyword>
<dbReference type="InterPro" id="IPR016102">
    <property type="entry name" value="Succinyl-CoA_synth-like"/>
</dbReference>
<feature type="binding site" evidence="8">
    <location>
        <begin position="53"/>
        <end position="55"/>
    </location>
    <ligand>
        <name>ATP</name>
        <dbReference type="ChEBI" id="CHEBI:30616"/>
    </ligand>
</feature>
<dbReference type="EMBL" id="SNZE01000006">
    <property type="protein sequence ID" value="TDR32020.1"/>
    <property type="molecule type" value="Genomic_DNA"/>
</dbReference>
<dbReference type="NCBIfam" id="NF001913">
    <property type="entry name" value="PRK00696.1"/>
    <property type="match status" value="1"/>
</dbReference>
<dbReference type="FunFam" id="3.30.1490.20:FF:000002">
    <property type="entry name" value="Succinate--CoA ligase [ADP-forming] subunit beta"/>
    <property type="match status" value="1"/>
</dbReference>
<reference evidence="11 12" key="1">
    <citation type="submission" date="2019-03" db="EMBL/GenBank/DDBJ databases">
        <title>Genomic Encyclopedia of Type Strains, Phase IV (KMG-IV): sequencing the most valuable type-strain genomes for metagenomic binning, comparative biology and taxonomic classification.</title>
        <authorList>
            <person name="Goeker M."/>
        </authorList>
    </citation>
    <scope>NUCLEOTIDE SEQUENCE [LARGE SCALE GENOMIC DNA]</scope>
    <source>
        <strain evidence="11 12">DSM 102852</strain>
    </source>
</reference>
<feature type="binding site" evidence="8">
    <location>
        <position position="213"/>
    </location>
    <ligand>
        <name>Mg(2+)</name>
        <dbReference type="ChEBI" id="CHEBI:18420"/>
    </ligand>
</feature>
<dbReference type="InterPro" id="IPR017866">
    <property type="entry name" value="Succ-CoA_synthase_bsu_CS"/>
</dbReference>
<name>A0A4R6Y9A1_9BURK</name>
<feature type="domain" description="ATP-grasp" evidence="10">
    <location>
        <begin position="9"/>
        <end position="231"/>
    </location>
</feature>
<evidence type="ECO:0000256" key="3">
    <source>
        <dbReference type="ARBA" id="ARBA00022598"/>
    </source>
</evidence>
<dbReference type="FunFam" id="3.40.50.261:FF:000001">
    <property type="entry name" value="Succinate--CoA ligase [ADP-forming] subunit beta"/>
    <property type="match status" value="1"/>
</dbReference>
<dbReference type="InterPro" id="IPR011761">
    <property type="entry name" value="ATP-grasp"/>
</dbReference>
<dbReference type="HAMAP" id="MF_00558">
    <property type="entry name" value="Succ_CoA_beta"/>
    <property type="match status" value="1"/>
</dbReference>
<comment type="similarity">
    <text evidence="1 8">Belongs to the succinate/malate CoA ligase beta subunit family.</text>
</comment>
<dbReference type="GO" id="GO:0000287">
    <property type="term" value="F:magnesium ion binding"/>
    <property type="evidence" value="ECO:0007669"/>
    <property type="project" value="UniProtKB-UniRule"/>
</dbReference>
<dbReference type="InterPro" id="IPR013650">
    <property type="entry name" value="ATP-grasp_succ-CoA_synth-type"/>
</dbReference>
<dbReference type="GO" id="GO:0042709">
    <property type="term" value="C:succinate-CoA ligase complex"/>
    <property type="evidence" value="ECO:0007669"/>
    <property type="project" value="TreeGrafter"/>
</dbReference>
<comment type="caution">
    <text evidence="11">The sequence shown here is derived from an EMBL/GenBank/DDBJ whole genome shotgun (WGS) entry which is preliminary data.</text>
</comment>
<evidence type="ECO:0000256" key="8">
    <source>
        <dbReference type="HAMAP-Rule" id="MF_00558"/>
    </source>
</evidence>
<dbReference type="PROSITE" id="PS50975">
    <property type="entry name" value="ATP_GRASP"/>
    <property type="match status" value="1"/>
</dbReference>
<evidence type="ECO:0000256" key="1">
    <source>
        <dbReference type="ARBA" id="ARBA00009182"/>
    </source>
</evidence>
<dbReference type="GO" id="GO:0004776">
    <property type="term" value="F:succinate-CoA ligase (GDP-forming) activity"/>
    <property type="evidence" value="ECO:0007669"/>
    <property type="project" value="RHEA"/>
</dbReference>
<dbReference type="GO" id="GO:0005524">
    <property type="term" value="F:ATP binding"/>
    <property type="evidence" value="ECO:0007669"/>
    <property type="project" value="UniProtKB-UniRule"/>
</dbReference>
<keyword evidence="9" id="KW-1133">Transmembrane helix</keyword>
<keyword evidence="12" id="KW-1185">Reference proteome</keyword>
<dbReference type="GO" id="GO:0006104">
    <property type="term" value="P:succinyl-CoA metabolic process"/>
    <property type="evidence" value="ECO:0007669"/>
    <property type="project" value="TreeGrafter"/>
</dbReference>
<dbReference type="Gene3D" id="3.30.470.20">
    <property type="entry name" value="ATP-grasp fold, B domain"/>
    <property type="match status" value="1"/>
</dbReference>
<dbReference type="Gene3D" id="3.40.50.261">
    <property type="entry name" value="Succinyl-CoA synthetase domains"/>
    <property type="match status" value="1"/>
</dbReference>
<evidence type="ECO:0000256" key="7">
    <source>
        <dbReference type="ARBA" id="ARBA00022842"/>
    </source>
</evidence>
<keyword evidence="3 8" id="KW-0436">Ligase</keyword>
<dbReference type="InterPro" id="IPR005809">
    <property type="entry name" value="Succ_CoA_ligase-like_bsu"/>
</dbReference>
<keyword evidence="2 8" id="KW-0816">Tricarboxylic acid cycle</keyword>
<sequence>MKIHEYQGKEILKKYGVPVPRAIPAFSVDEAIEAAKALGGSVWVVKAQIHAGGRGKGGGVKVAKSMDELKDYATQILGMQLVTHQTGPEGQKVRRLLIEEGADIKKEYYLGMVVDRGTQKVCVMASSEGGMDIEEVAEHTPELIHKVYVNPTTGLTDTEADDLARKMGMPEASVGGARVALQGLYKAFVETDADLAEINPLITTGDGRVVALDAKMNFDSNSLYRHPEIVEMRDLDEEDPAEIEASKFDLAYISLDGNIGCLVNGAGLAMATMDTIKLYGGEPANFLDVGGGATTEKVTEAFKIMLKNPNLKAILVNIFGGIMKCDVIAEGVIAAAKQVKLQVPLVVRMKGTNEDLGKKMLADSGLPIISADTMAQAAERVVAAAEGKDPSGKGSSLADQAAGFGSVAVGVGTVAVGAVSALSNGTSAVAHAALEGVDKAADGLETVAHGAFDAVVSGAEAIVDKSSSMLGLTAGVAGDLVDTVGEVVGGVAETAAETAGAVASGAAHVATEAYDKVVDGAEVVLSGVGEAVGTVGQVVGSVAETAAATVGAVGAGAAAMVGLSGKDDKNQSSGGLAGLLKRFWWVPLLLIVALFVLKQCAAK</sequence>
<proteinExistence type="inferred from homology"/>
<dbReference type="GO" id="GO:0005829">
    <property type="term" value="C:cytosol"/>
    <property type="evidence" value="ECO:0007669"/>
    <property type="project" value="TreeGrafter"/>
</dbReference>
<feature type="transmembrane region" description="Helical" evidence="9">
    <location>
        <begin position="583"/>
        <end position="601"/>
    </location>
</feature>
<protein>
    <recommendedName>
        <fullName evidence="8">Succinate--CoA ligase [ADP-forming] subunit beta</fullName>
        <ecNumber evidence="8">6.2.1.5</ecNumber>
    </recommendedName>
    <alternativeName>
        <fullName evidence="8">Succinyl-CoA synthetase subunit beta</fullName>
        <shortName evidence="8">SCS-beta</shortName>
    </alternativeName>
</protein>
<dbReference type="PANTHER" id="PTHR11815:SF10">
    <property type="entry name" value="SUCCINATE--COA LIGASE [GDP-FORMING] SUBUNIT BETA, MITOCHONDRIAL"/>
    <property type="match status" value="1"/>
</dbReference>
<evidence type="ECO:0000313" key="11">
    <source>
        <dbReference type="EMBL" id="TDR32020.1"/>
    </source>
</evidence>
<keyword evidence="4 8" id="KW-0479">Metal-binding</keyword>
<feature type="binding site" evidence="8">
    <location>
        <position position="264"/>
    </location>
    <ligand>
        <name>substrate</name>
        <note>ligand shared with subunit alpha</note>
    </ligand>
</feature>